<sequence length="727" mass="79670">MGGVMYEGPPERSQAEARAVVREAEELLAAARAVRGDHERACAEVRAAIAPLREEAARRELARIPATRLKDVTEGRLRLGALEQSGYQNVQQVLDAGPYGLQQVPGIGPQTAMQAHAAAEQIARAVREAVALRIDIDRQDDPVMTALVVALHRLVAAGPRLPRAVQAAASVEETLDRLLPAARPLRSRLRTMFAGRARREEARRAVAAIERVLTWARGEDVPTWFAQTSVDLLRPAVSGIEAWTGYEHDSAAYHGLLVEIAGLEPDRASSEGFIPGEIAERVNAQPLDDTHLRVSLRGYQAFGARFALAQRRVILGDEMGLGKTIQAIAALAHLRAEGRTHFLVACPASVLINWLREIEERSALRPVRVHGPERDAAFKDWIARGGVAVTTIDGLHALRVPDQAPLGMLVVDEAHYVKNPQTRRSRAVADWARRTDRVLFLTGTPMENRVEEFRNLVAHLQPDLVGQIGDGAGAAGPQAFRRAVGPAYLRRNQADVLAELPDLTWTDEWEDFSAQDRAAYREAVEAGNFMAMRRAAFRHPGRSAKLERLRELVEEAAANDAKVVVFSYFREVLDTVRQALGPDALGPLTGSLPAARRQQLVDDFAARNGHAVLLGQIQAGGVGLNMQAASVVIICEPQVKPSMEHQAVARAHRMGQVRKVQVHRLLSTEGVDARMLEILRRKSDLFDAYARRSHVAESAPEAVDVSEQSLARQIVEAEQRRLAGDAA</sequence>
<keyword evidence="1" id="KW-0378">Hydrolase</keyword>
<protein>
    <submittedName>
        <fullName evidence="4">Superfamily II DNA or RNA helicase</fullName>
    </submittedName>
</protein>
<dbReference type="Proteomes" id="UP000539313">
    <property type="component" value="Unassembled WGS sequence"/>
</dbReference>
<reference evidence="4 5" key="1">
    <citation type="submission" date="2020-08" db="EMBL/GenBank/DDBJ databases">
        <title>Sequencing the genomes of 1000 actinobacteria strains.</title>
        <authorList>
            <person name="Klenk H.-P."/>
        </authorList>
    </citation>
    <scope>NUCLEOTIDE SEQUENCE [LARGE SCALE GENOMIC DNA]</scope>
    <source>
        <strain evidence="4 5">DSM 45823</strain>
    </source>
</reference>
<comment type="caution">
    <text evidence="4">The sequence shown here is derived from an EMBL/GenBank/DDBJ whole genome shotgun (WGS) entry which is preliminary data.</text>
</comment>
<dbReference type="PROSITE" id="PS51194">
    <property type="entry name" value="HELICASE_CTER"/>
    <property type="match status" value="1"/>
</dbReference>
<dbReference type="PANTHER" id="PTHR10799">
    <property type="entry name" value="SNF2/RAD54 HELICASE FAMILY"/>
    <property type="match status" value="1"/>
</dbReference>
<dbReference type="Gene3D" id="3.40.50.10810">
    <property type="entry name" value="Tandem AAA-ATPase domain"/>
    <property type="match status" value="1"/>
</dbReference>
<keyword evidence="4" id="KW-0547">Nucleotide-binding</keyword>
<keyword evidence="4" id="KW-0067">ATP-binding</keyword>
<dbReference type="Pfam" id="PF00176">
    <property type="entry name" value="SNF2-rel_dom"/>
    <property type="match status" value="1"/>
</dbReference>
<accession>A0A7W3R6K7</accession>
<dbReference type="CDD" id="cd18793">
    <property type="entry name" value="SF2_C_SNF"/>
    <property type="match status" value="1"/>
</dbReference>
<dbReference type="GO" id="GO:0016787">
    <property type="term" value="F:hydrolase activity"/>
    <property type="evidence" value="ECO:0007669"/>
    <property type="project" value="UniProtKB-KW"/>
</dbReference>
<dbReference type="GO" id="GO:0004386">
    <property type="term" value="F:helicase activity"/>
    <property type="evidence" value="ECO:0007669"/>
    <property type="project" value="UniProtKB-KW"/>
</dbReference>
<evidence type="ECO:0000313" key="5">
    <source>
        <dbReference type="Proteomes" id="UP000539313"/>
    </source>
</evidence>
<name>A0A7W3R6K7_9ACTN</name>
<keyword evidence="5" id="KW-1185">Reference proteome</keyword>
<evidence type="ECO:0000313" key="4">
    <source>
        <dbReference type="EMBL" id="MBA9001636.1"/>
    </source>
</evidence>
<dbReference type="InterPro" id="IPR001650">
    <property type="entry name" value="Helicase_C-like"/>
</dbReference>
<dbReference type="InterPro" id="IPR027417">
    <property type="entry name" value="P-loop_NTPase"/>
</dbReference>
<dbReference type="Gene3D" id="3.40.50.300">
    <property type="entry name" value="P-loop containing nucleotide triphosphate hydrolases"/>
    <property type="match status" value="1"/>
</dbReference>
<keyword evidence="4" id="KW-0347">Helicase</keyword>
<gene>
    <name evidence="4" type="ORF">HNR21_000518</name>
</gene>
<dbReference type="InterPro" id="IPR014001">
    <property type="entry name" value="Helicase_ATP-bd"/>
</dbReference>
<proteinExistence type="predicted"/>
<dbReference type="EMBL" id="JACJII010000001">
    <property type="protein sequence ID" value="MBA9001636.1"/>
    <property type="molecule type" value="Genomic_DNA"/>
</dbReference>
<dbReference type="SMART" id="SM00490">
    <property type="entry name" value="HELICc"/>
    <property type="match status" value="1"/>
</dbReference>
<feature type="domain" description="Helicase C-terminal" evidence="3">
    <location>
        <begin position="545"/>
        <end position="711"/>
    </location>
</feature>
<evidence type="ECO:0000259" key="3">
    <source>
        <dbReference type="PROSITE" id="PS51194"/>
    </source>
</evidence>
<dbReference type="InterPro" id="IPR038718">
    <property type="entry name" value="SNF2-like_sf"/>
</dbReference>
<dbReference type="PROSITE" id="PS51192">
    <property type="entry name" value="HELICASE_ATP_BIND_1"/>
    <property type="match status" value="1"/>
</dbReference>
<dbReference type="AlphaFoldDB" id="A0A7W3R6K7"/>
<dbReference type="CDD" id="cd17919">
    <property type="entry name" value="DEXHc_Snf"/>
    <property type="match status" value="1"/>
</dbReference>
<organism evidence="4 5">
    <name type="scientific">Thermomonospora cellulosilytica</name>
    <dbReference type="NCBI Taxonomy" id="1411118"/>
    <lineage>
        <taxon>Bacteria</taxon>
        <taxon>Bacillati</taxon>
        <taxon>Actinomycetota</taxon>
        <taxon>Actinomycetes</taxon>
        <taxon>Streptosporangiales</taxon>
        <taxon>Thermomonosporaceae</taxon>
        <taxon>Thermomonospora</taxon>
    </lineage>
</organism>
<evidence type="ECO:0000256" key="1">
    <source>
        <dbReference type="ARBA" id="ARBA00022801"/>
    </source>
</evidence>
<dbReference type="GO" id="GO:0005524">
    <property type="term" value="F:ATP binding"/>
    <property type="evidence" value="ECO:0007669"/>
    <property type="project" value="InterPro"/>
</dbReference>
<dbReference type="Pfam" id="PF00271">
    <property type="entry name" value="Helicase_C"/>
    <property type="match status" value="1"/>
</dbReference>
<dbReference type="SUPFAM" id="SSF52540">
    <property type="entry name" value="P-loop containing nucleoside triphosphate hydrolases"/>
    <property type="match status" value="2"/>
</dbReference>
<evidence type="ECO:0000259" key="2">
    <source>
        <dbReference type="PROSITE" id="PS51192"/>
    </source>
</evidence>
<dbReference type="InterPro" id="IPR049730">
    <property type="entry name" value="SNF2/RAD54-like_C"/>
</dbReference>
<dbReference type="InterPro" id="IPR000330">
    <property type="entry name" value="SNF2_N"/>
</dbReference>
<dbReference type="SMART" id="SM00487">
    <property type="entry name" value="DEXDc"/>
    <property type="match status" value="1"/>
</dbReference>
<feature type="domain" description="Helicase ATP-binding" evidence="2">
    <location>
        <begin position="304"/>
        <end position="463"/>
    </location>
</feature>